<name>A0A2C6KS00_9APIC</name>
<protein>
    <submittedName>
        <fullName evidence="2">Uncharacterized protein</fullName>
    </submittedName>
</protein>
<dbReference type="RefSeq" id="XP_067921898.1">
    <property type="nucleotide sequence ID" value="XM_068066126.1"/>
</dbReference>
<feature type="region of interest" description="Disordered" evidence="1">
    <location>
        <begin position="33"/>
        <end position="81"/>
    </location>
</feature>
<accession>A0A2C6KS00</accession>
<keyword evidence="3" id="KW-1185">Reference proteome</keyword>
<evidence type="ECO:0000313" key="2">
    <source>
        <dbReference type="EMBL" id="PHJ20207.1"/>
    </source>
</evidence>
<dbReference type="GeneID" id="94429337"/>
<reference evidence="2 3" key="1">
    <citation type="journal article" date="2017" name="Int. J. Parasitol.">
        <title>The genome of the protozoan parasite Cystoisospora suis and a reverse vaccinology approach to identify vaccine candidates.</title>
        <authorList>
            <person name="Palmieri N."/>
            <person name="Shrestha A."/>
            <person name="Ruttkowski B."/>
            <person name="Beck T."/>
            <person name="Vogl C."/>
            <person name="Tomley F."/>
            <person name="Blake D.P."/>
            <person name="Joachim A."/>
        </authorList>
    </citation>
    <scope>NUCLEOTIDE SEQUENCE [LARGE SCALE GENOMIC DNA]</scope>
    <source>
        <strain evidence="2 3">Wien I</strain>
    </source>
</reference>
<evidence type="ECO:0000256" key="1">
    <source>
        <dbReference type="SAM" id="MobiDB-lite"/>
    </source>
</evidence>
<comment type="caution">
    <text evidence="2">The sequence shown here is derived from an EMBL/GenBank/DDBJ whole genome shotgun (WGS) entry which is preliminary data.</text>
</comment>
<sequence>MATRPEHFYRDAAATYPVPATCHAERFPRTSYQQDFEAPAAPRVTGRECLGGRKDGSQSPNAENGDTQSPPVAGQLVETNKRGLSTQATARIWKTEYMDTISRITGVLQERDMPLRQKSQGRFAFLSDVHPVQQE</sequence>
<dbReference type="AlphaFoldDB" id="A0A2C6KS00"/>
<dbReference type="Proteomes" id="UP000221165">
    <property type="component" value="Unassembled WGS sequence"/>
</dbReference>
<gene>
    <name evidence="2" type="ORF">CSUI_005961</name>
</gene>
<dbReference type="VEuPathDB" id="ToxoDB:CSUI_005961"/>
<organism evidence="2 3">
    <name type="scientific">Cystoisospora suis</name>
    <dbReference type="NCBI Taxonomy" id="483139"/>
    <lineage>
        <taxon>Eukaryota</taxon>
        <taxon>Sar</taxon>
        <taxon>Alveolata</taxon>
        <taxon>Apicomplexa</taxon>
        <taxon>Conoidasida</taxon>
        <taxon>Coccidia</taxon>
        <taxon>Eucoccidiorida</taxon>
        <taxon>Eimeriorina</taxon>
        <taxon>Sarcocystidae</taxon>
        <taxon>Cystoisospora</taxon>
    </lineage>
</organism>
<proteinExistence type="predicted"/>
<feature type="compositionally biased region" description="Polar residues" evidence="1">
    <location>
        <begin position="57"/>
        <end position="70"/>
    </location>
</feature>
<dbReference type="EMBL" id="MIGC01002960">
    <property type="protein sequence ID" value="PHJ20207.1"/>
    <property type="molecule type" value="Genomic_DNA"/>
</dbReference>
<evidence type="ECO:0000313" key="3">
    <source>
        <dbReference type="Proteomes" id="UP000221165"/>
    </source>
</evidence>